<feature type="binding site" evidence="13">
    <location>
        <position position="254"/>
    </location>
    <ligand>
        <name>NADPH</name>
        <dbReference type="ChEBI" id="CHEBI:57783"/>
    </ligand>
</feature>
<comment type="pathway">
    <text evidence="13">Membrane lipid metabolism; glycerophospholipid metabolism.</text>
</comment>
<comment type="caution">
    <text evidence="13">Lacks conserved residue(s) required for the propagation of feature annotation.</text>
</comment>
<evidence type="ECO:0000256" key="10">
    <source>
        <dbReference type="ARBA" id="ARBA00066687"/>
    </source>
</evidence>
<keyword evidence="8 13" id="KW-1208">Phospholipid metabolism</keyword>
<evidence type="ECO:0000256" key="14">
    <source>
        <dbReference type="PIRSR" id="PIRSR000114-1"/>
    </source>
</evidence>
<dbReference type="FunFam" id="3.40.50.720:FF:000019">
    <property type="entry name" value="Glycerol-3-phosphate dehydrogenase [NAD(P)+]"/>
    <property type="match status" value="1"/>
</dbReference>
<comment type="function">
    <text evidence="13">Catalyzes the reduction of the glycolytic intermediate dihydroxyacetone phosphate (DHAP) to sn-glycerol 3-phosphate (G3P), the key precursor for phospholipid synthesis.</text>
</comment>
<dbReference type="PANTHER" id="PTHR11728">
    <property type="entry name" value="GLYCEROL-3-PHOSPHATE DEHYDROGENASE"/>
    <property type="match status" value="1"/>
</dbReference>
<feature type="binding site" evidence="13">
    <location>
        <position position="243"/>
    </location>
    <ligand>
        <name>sn-glycerol 3-phosphate</name>
        <dbReference type="ChEBI" id="CHEBI:57597"/>
    </ligand>
</feature>
<keyword evidence="3 13" id="KW-0521">NADP</keyword>
<accession>A0A415PE04</accession>
<feature type="binding site" evidence="13">
    <location>
        <position position="137"/>
    </location>
    <ligand>
        <name>sn-glycerol 3-phosphate</name>
        <dbReference type="ChEBI" id="CHEBI:57597"/>
    </ligand>
</feature>
<evidence type="ECO:0000256" key="6">
    <source>
        <dbReference type="ARBA" id="ARBA00023098"/>
    </source>
</evidence>
<dbReference type="Gene3D" id="1.10.1040.10">
    <property type="entry name" value="N-(1-d-carboxylethyl)-l-norvaline Dehydrogenase, domain 2"/>
    <property type="match status" value="1"/>
</dbReference>
<feature type="binding site" evidence="13">
    <location>
        <position position="254"/>
    </location>
    <ligand>
        <name>sn-glycerol 3-phosphate</name>
        <dbReference type="ChEBI" id="CHEBI:57597"/>
    </ligand>
</feature>
<feature type="binding site" evidence="16">
    <location>
        <begin position="7"/>
        <end position="12"/>
    </location>
    <ligand>
        <name>NAD(+)</name>
        <dbReference type="ChEBI" id="CHEBI:57540"/>
    </ligand>
</feature>
<protein>
    <recommendedName>
        <fullName evidence="11 13">Glycerol-3-phosphate dehydrogenase [NAD(P)+]</fullName>
        <ecNumber evidence="10 13">1.1.1.94</ecNumber>
    </recommendedName>
    <alternativeName>
        <fullName evidence="13">NAD(P)(+)-dependent glycerol-3-phosphate dehydrogenase</fullName>
    </alternativeName>
    <alternativeName>
        <fullName evidence="12 13">NAD(P)H-dependent dihydroxyacetone-phosphate reductase</fullName>
    </alternativeName>
</protein>
<reference evidence="20 21" key="1">
    <citation type="submission" date="2018-08" db="EMBL/GenBank/DDBJ databases">
        <title>A genome reference for cultivated species of the human gut microbiota.</title>
        <authorList>
            <person name="Zou Y."/>
            <person name="Xue W."/>
            <person name="Luo G."/>
        </authorList>
    </citation>
    <scope>NUCLEOTIDE SEQUENCE [LARGE SCALE GENOMIC DNA]</scope>
    <source>
        <strain evidence="20 21">AF35-6BH</strain>
    </source>
</reference>
<keyword evidence="2 13" id="KW-0444">Lipid biosynthesis</keyword>
<comment type="catalytic activity">
    <reaction evidence="9">
        <text>sn-glycerol 3-phosphate + NADP(+) = dihydroxyacetone phosphate + NADPH + H(+)</text>
        <dbReference type="Rhea" id="RHEA:11096"/>
        <dbReference type="ChEBI" id="CHEBI:15378"/>
        <dbReference type="ChEBI" id="CHEBI:57597"/>
        <dbReference type="ChEBI" id="CHEBI:57642"/>
        <dbReference type="ChEBI" id="CHEBI:57783"/>
        <dbReference type="ChEBI" id="CHEBI:58349"/>
        <dbReference type="EC" id="1.1.1.94"/>
    </reaction>
    <physiologicalReaction direction="right-to-left" evidence="9">
        <dbReference type="Rhea" id="RHEA:11098"/>
    </physiologicalReaction>
</comment>
<dbReference type="PANTHER" id="PTHR11728:SF1">
    <property type="entry name" value="GLYCEROL-3-PHOSPHATE DEHYDROGENASE [NAD(+)] 2, CHLOROPLASTIC"/>
    <property type="match status" value="1"/>
</dbReference>
<dbReference type="UniPathway" id="UPA00940"/>
<dbReference type="PIRSF" id="PIRSF000114">
    <property type="entry name" value="Glycerol-3-P_dh"/>
    <property type="match status" value="1"/>
</dbReference>
<dbReference type="OrthoDB" id="9812273at2"/>
<dbReference type="GO" id="GO:0005829">
    <property type="term" value="C:cytosol"/>
    <property type="evidence" value="ECO:0007669"/>
    <property type="project" value="TreeGrafter"/>
</dbReference>
<dbReference type="InterPro" id="IPR006168">
    <property type="entry name" value="G3P_DH_NAD-dep"/>
</dbReference>
<feature type="binding site" evidence="16">
    <location>
        <position position="254"/>
    </location>
    <ligand>
        <name>NAD(+)</name>
        <dbReference type="ChEBI" id="CHEBI:57540"/>
    </ligand>
</feature>
<feature type="binding site" evidence="13">
    <location>
        <position position="104"/>
    </location>
    <ligand>
        <name>sn-glycerol 3-phosphate</name>
        <dbReference type="ChEBI" id="CHEBI:57597"/>
    </ligand>
</feature>
<organism evidence="20 21">
    <name type="scientific">Amedibacillus dolichus</name>
    <dbReference type="NCBI Taxonomy" id="31971"/>
    <lineage>
        <taxon>Bacteria</taxon>
        <taxon>Bacillati</taxon>
        <taxon>Bacillota</taxon>
        <taxon>Erysipelotrichia</taxon>
        <taxon>Erysipelotrichales</taxon>
        <taxon>Erysipelotrichaceae</taxon>
        <taxon>Amedibacillus</taxon>
    </lineage>
</organism>
<keyword evidence="13" id="KW-0547">Nucleotide-binding</keyword>
<dbReference type="Pfam" id="PF07479">
    <property type="entry name" value="NAD_Gly3P_dh_C"/>
    <property type="match status" value="1"/>
</dbReference>
<name>A0A415PE04_9FIRM</name>
<evidence type="ECO:0000313" key="21">
    <source>
        <dbReference type="Proteomes" id="UP000284868"/>
    </source>
</evidence>
<dbReference type="FunFam" id="1.10.1040.10:FF:000001">
    <property type="entry name" value="Glycerol-3-phosphate dehydrogenase [NAD(P)+]"/>
    <property type="match status" value="1"/>
</dbReference>
<dbReference type="RefSeq" id="WP_022421061.1">
    <property type="nucleotide sequence ID" value="NZ_CAUWIX010000023.1"/>
</dbReference>
<proteinExistence type="inferred from homology"/>
<feature type="active site" description="Proton acceptor" evidence="13 14">
    <location>
        <position position="190"/>
    </location>
</feature>
<dbReference type="GO" id="GO:0141152">
    <property type="term" value="F:glycerol-3-phosphate dehydrogenase (NAD+) activity"/>
    <property type="evidence" value="ECO:0007669"/>
    <property type="project" value="RHEA"/>
</dbReference>
<evidence type="ECO:0000256" key="9">
    <source>
        <dbReference type="ARBA" id="ARBA00052716"/>
    </source>
</evidence>
<comment type="subcellular location">
    <subcellularLocation>
        <location evidence="13">Cytoplasm</location>
    </subcellularLocation>
</comment>
<evidence type="ECO:0000256" key="11">
    <source>
        <dbReference type="ARBA" id="ARBA00069372"/>
    </source>
</evidence>
<evidence type="ECO:0000256" key="2">
    <source>
        <dbReference type="ARBA" id="ARBA00022516"/>
    </source>
</evidence>
<feature type="binding site" evidence="13">
    <location>
        <position position="48"/>
    </location>
    <ligand>
        <name>NADPH</name>
        <dbReference type="ChEBI" id="CHEBI:57783"/>
    </ligand>
</feature>
<evidence type="ECO:0000256" key="12">
    <source>
        <dbReference type="ARBA" id="ARBA00080511"/>
    </source>
</evidence>
<evidence type="ECO:0000256" key="13">
    <source>
        <dbReference type="HAMAP-Rule" id="MF_00394"/>
    </source>
</evidence>
<dbReference type="SUPFAM" id="SSF48179">
    <property type="entry name" value="6-phosphogluconate dehydrogenase C-terminal domain-like"/>
    <property type="match status" value="1"/>
</dbReference>
<dbReference type="InterPro" id="IPR006109">
    <property type="entry name" value="G3P_DH_NAD-dep_C"/>
</dbReference>
<keyword evidence="21" id="KW-1185">Reference proteome</keyword>
<dbReference type="HAMAP" id="MF_00394">
    <property type="entry name" value="NAD_Glyc3P_dehydrog"/>
    <property type="match status" value="1"/>
</dbReference>
<evidence type="ECO:0000259" key="18">
    <source>
        <dbReference type="Pfam" id="PF01210"/>
    </source>
</evidence>
<dbReference type="GO" id="GO:0051287">
    <property type="term" value="F:NAD binding"/>
    <property type="evidence" value="ECO:0007669"/>
    <property type="project" value="InterPro"/>
</dbReference>
<comment type="caution">
    <text evidence="20">The sequence shown here is derived from an EMBL/GenBank/DDBJ whole genome shotgun (WGS) entry which is preliminary data.</text>
</comment>
<dbReference type="InterPro" id="IPR011128">
    <property type="entry name" value="G3P_DH_NAD-dep_N"/>
</dbReference>
<dbReference type="GO" id="GO:0005975">
    <property type="term" value="P:carbohydrate metabolic process"/>
    <property type="evidence" value="ECO:0007669"/>
    <property type="project" value="InterPro"/>
</dbReference>
<feature type="binding site" evidence="13">
    <location>
        <position position="280"/>
    </location>
    <ligand>
        <name>NADPH</name>
        <dbReference type="ChEBI" id="CHEBI:57783"/>
    </ligand>
</feature>
<comment type="similarity">
    <text evidence="1 13 17">Belongs to the NAD-dependent glycerol-3-phosphate dehydrogenase family.</text>
</comment>
<evidence type="ECO:0000256" key="7">
    <source>
        <dbReference type="ARBA" id="ARBA00023209"/>
    </source>
</evidence>
<dbReference type="GO" id="GO:0006650">
    <property type="term" value="P:glycerophospholipid metabolic process"/>
    <property type="evidence" value="ECO:0007669"/>
    <property type="project" value="UniProtKB-UniRule"/>
</dbReference>
<feature type="binding site" evidence="15">
    <location>
        <begin position="254"/>
        <end position="255"/>
    </location>
    <ligand>
        <name>substrate</name>
    </ligand>
</feature>
<dbReference type="GO" id="GO:0008654">
    <property type="term" value="P:phospholipid biosynthetic process"/>
    <property type="evidence" value="ECO:0007669"/>
    <property type="project" value="UniProtKB-KW"/>
</dbReference>
<dbReference type="Gene3D" id="3.40.50.720">
    <property type="entry name" value="NAD(P)-binding Rossmann-like Domain"/>
    <property type="match status" value="1"/>
</dbReference>
<evidence type="ECO:0000256" key="16">
    <source>
        <dbReference type="PIRSR" id="PIRSR000114-3"/>
    </source>
</evidence>
<feature type="binding site" evidence="13">
    <location>
        <position position="10"/>
    </location>
    <ligand>
        <name>NADPH</name>
        <dbReference type="ChEBI" id="CHEBI:57783"/>
    </ligand>
</feature>
<evidence type="ECO:0000256" key="17">
    <source>
        <dbReference type="RuleBase" id="RU000437"/>
    </source>
</evidence>
<feature type="binding site" evidence="13">
    <location>
        <position position="139"/>
    </location>
    <ligand>
        <name>NADPH</name>
        <dbReference type="ChEBI" id="CHEBI:57783"/>
    </ligand>
</feature>
<dbReference type="PRINTS" id="PR00077">
    <property type="entry name" value="GPDHDRGNASE"/>
</dbReference>
<dbReference type="NCBIfam" id="NF000941">
    <property type="entry name" value="PRK00094.1-3"/>
    <property type="match status" value="1"/>
</dbReference>
<feature type="binding site" evidence="15">
    <location>
        <position position="104"/>
    </location>
    <ligand>
        <name>substrate</name>
    </ligand>
</feature>
<evidence type="ECO:0000256" key="4">
    <source>
        <dbReference type="ARBA" id="ARBA00023002"/>
    </source>
</evidence>
<dbReference type="NCBIfam" id="NF000940">
    <property type="entry name" value="PRK00094.1-2"/>
    <property type="match status" value="1"/>
</dbReference>
<keyword evidence="13" id="KW-0963">Cytoplasm</keyword>
<feature type="binding site" evidence="13">
    <location>
        <position position="190"/>
    </location>
    <ligand>
        <name>sn-glycerol 3-phosphate</name>
        <dbReference type="ChEBI" id="CHEBI:57597"/>
    </ligand>
</feature>
<dbReference type="Proteomes" id="UP000284868">
    <property type="component" value="Unassembled WGS sequence"/>
</dbReference>
<keyword evidence="4 13" id="KW-0560">Oxidoreductase</keyword>
<evidence type="ECO:0000256" key="1">
    <source>
        <dbReference type="ARBA" id="ARBA00011009"/>
    </source>
</evidence>
<feature type="binding site" evidence="13">
    <location>
        <position position="11"/>
    </location>
    <ligand>
        <name>NADPH</name>
        <dbReference type="ChEBI" id="CHEBI:57783"/>
    </ligand>
</feature>
<dbReference type="GO" id="GO:0046168">
    <property type="term" value="P:glycerol-3-phosphate catabolic process"/>
    <property type="evidence" value="ECO:0007669"/>
    <property type="project" value="InterPro"/>
</dbReference>
<feature type="binding site" evidence="16">
    <location>
        <position position="139"/>
    </location>
    <ligand>
        <name>NAD(+)</name>
        <dbReference type="ChEBI" id="CHEBI:57540"/>
    </ligand>
</feature>
<dbReference type="GO" id="GO:0141153">
    <property type="term" value="F:glycerol-3-phosphate dehydrogenase (NADP+) activity"/>
    <property type="evidence" value="ECO:0007669"/>
    <property type="project" value="RHEA"/>
</dbReference>
<feature type="binding site" evidence="13">
    <location>
        <position position="255"/>
    </location>
    <ligand>
        <name>sn-glycerol 3-phosphate</name>
        <dbReference type="ChEBI" id="CHEBI:57597"/>
    </ligand>
</feature>
<feature type="domain" description="Glycerol-3-phosphate dehydrogenase NAD-dependent N-terminal" evidence="18">
    <location>
        <begin position="2"/>
        <end position="158"/>
    </location>
</feature>
<dbReference type="Pfam" id="PF01210">
    <property type="entry name" value="NAD_Gly3P_dh_N"/>
    <property type="match status" value="1"/>
</dbReference>
<feature type="binding site" evidence="13">
    <location>
        <position position="104"/>
    </location>
    <ligand>
        <name>NADPH</name>
        <dbReference type="ChEBI" id="CHEBI:57783"/>
    </ligand>
</feature>
<dbReference type="InterPro" id="IPR013328">
    <property type="entry name" value="6PGD_dom2"/>
</dbReference>
<evidence type="ECO:0000313" key="20">
    <source>
        <dbReference type="EMBL" id="RHM10935.1"/>
    </source>
</evidence>
<evidence type="ECO:0000259" key="19">
    <source>
        <dbReference type="Pfam" id="PF07479"/>
    </source>
</evidence>
<dbReference type="SUPFAM" id="SSF51735">
    <property type="entry name" value="NAD(P)-binding Rossmann-fold domains"/>
    <property type="match status" value="1"/>
</dbReference>
<evidence type="ECO:0000256" key="8">
    <source>
        <dbReference type="ARBA" id="ARBA00023264"/>
    </source>
</evidence>
<evidence type="ECO:0000256" key="3">
    <source>
        <dbReference type="ARBA" id="ARBA00022857"/>
    </source>
</evidence>
<sequence>MKVVVIGSGSWGTGLAQVLCDNQVDVTIYGNCAEEIRDINENHRNSKYFDDVEIHSSLRATTDIEVVRGADIVLLSVPTIAIESVCKQIDPLLNKKTIVVNASKGFHPETFERMSCVIRKNISEEHLSSVVSLIGPSHAEEVVIRMLTTICAVSLNEEDAKIVQETFSNEYLRVYTGNDEIGSEVGVAIKNAIAVASGVLSGLGYGDNTRAALITRGLMEMTRYGMAMGGRKETFMGLTGIGDLIVTCTSKHSRNFQAGYEIGKHNSAKYFWDNNTKTVEGVRTAKAVHETAEKMGIDMPIVSEIYHVLFEGAEPSESAKRLMLRDLKTEIDL</sequence>
<comment type="catalytic activity">
    <reaction evidence="13">
        <text>sn-glycerol 3-phosphate + NAD(+) = dihydroxyacetone phosphate + NADH + H(+)</text>
        <dbReference type="Rhea" id="RHEA:11092"/>
        <dbReference type="ChEBI" id="CHEBI:15378"/>
        <dbReference type="ChEBI" id="CHEBI:57540"/>
        <dbReference type="ChEBI" id="CHEBI:57597"/>
        <dbReference type="ChEBI" id="CHEBI:57642"/>
        <dbReference type="ChEBI" id="CHEBI:57945"/>
        <dbReference type="EC" id="1.1.1.94"/>
    </reaction>
</comment>
<feature type="domain" description="Glycerol-3-phosphate dehydrogenase NAD-dependent C-terminal" evidence="19">
    <location>
        <begin position="179"/>
        <end position="318"/>
    </location>
</feature>
<dbReference type="InterPro" id="IPR036291">
    <property type="entry name" value="NAD(P)-bd_dom_sf"/>
</dbReference>
<dbReference type="EC" id="1.1.1.94" evidence="10 13"/>
<dbReference type="NCBIfam" id="NF000942">
    <property type="entry name" value="PRK00094.1-4"/>
    <property type="match status" value="1"/>
</dbReference>
<gene>
    <name evidence="13" type="primary">gpsA</name>
    <name evidence="20" type="ORF">DWZ83_05910</name>
</gene>
<feature type="binding site" evidence="13">
    <location>
        <position position="253"/>
    </location>
    <ligand>
        <name>sn-glycerol 3-phosphate</name>
        <dbReference type="ChEBI" id="CHEBI:57597"/>
    </ligand>
</feature>
<keyword evidence="5 13" id="KW-0520">NAD</keyword>
<dbReference type="GO" id="GO:0046167">
    <property type="term" value="P:glycerol-3-phosphate biosynthetic process"/>
    <property type="evidence" value="ECO:0007669"/>
    <property type="project" value="UniProtKB-UniRule"/>
</dbReference>
<keyword evidence="6 13" id="KW-0443">Lipid metabolism</keyword>
<dbReference type="InterPro" id="IPR008927">
    <property type="entry name" value="6-PGluconate_DH-like_C_sf"/>
</dbReference>
<keyword evidence="7 13" id="KW-0594">Phospholipid biosynthesis</keyword>
<evidence type="ECO:0000256" key="5">
    <source>
        <dbReference type="ARBA" id="ARBA00023027"/>
    </source>
</evidence>
<feature type="binding site" evidence="16">
    <location>
        <position position="277"/>
    </location>
    <ligand>
        <name>NAD(+)</name>
        <dbReference type="ChEBI" id="CHEBI:57540"/>
    </ligand>
</feature>
<dbReference type="EMBL" id="QRPK01000024">
    <property type="protein sequence ID" value="RHM10935.1"/>
    <property type="molecule type" value="Genomic_DNA"/>
</dbReference>
<evidence type="ECO:0000256" key="15">
    <source>
        <dbReference type="PIRSR" id="PIRSR000114-2"/>
    </source>
</evidence>
<dbReference type="AlphaFoldDB" id="A0A415PE04"/>
<feature type="binding site" evidence="13">
    <location>
        <position position="135"/>
    </location>
    <ligand>
        <name>sn-glycerol 3-phosphate</name>
        <dbReference type="ChEBI" id="CHEBI:57597"/>
    </ligand>
</feature>